<dbReference type="GO" id="GO:0009298">
    <property type="term" value="P:GDP-mannose biosynthetic process"/>
    <property type="evidence" value="ECO:0007669"/>
    <property type="project" value="TreeGrafter"/>
</dbReference>
<proteinExistence type="predicted"/>
<dbReference type="GO" id="GO:0004475">
    <property type="term" value="F:mannose-1-phosphate guanylyltransferase (GTP) activity"/>
    <property type="evidence" value="ECO:0007669"/>
    <property type="project" value="TreeGrafter"/>
</dbReference>
<dbReference type="PANTHER" id="PTHR46390">
    <property type="entry name" value="MANNOSE-1-PHOSPHATE GUANYLYLTRANSFERASE"/>
    <property type="match status" value="1"/>
</dbReference>
<comment type="caution">
    <text evidence="2">The sequence shown here is derived from an EMBL/GenBank/DDBJ whole genome shotgun (WGS) entry which is preliminary data.</text>
</comment>
<accession>A0A8T3YLD4</accession>
<dbReference type="GO" id="GO:0016853">
    <property type="term" value="F:isomerase activity"/>
    <property type="evidence" value="ECO:0007669"/>
    <property type="project" value="UniProtKB-KW"/>
</dbReference>
<dbReference type="AlphaFoldDB" id="A0A8T3YLD4"/>
<dbReference type="CDD" id="cd02213">
    <property type="entry name" value="cupin_PMI_typeII_C"/>
    <property type="match status" value="1"/>
</dbReference>
<name>A0A8T3YLD4_9ARCH</name>
<dbReference type="InterPro" id="IPR051161">
    <property type="entry name" value="Mannose-6P_isomerase_type2"/>
</dbReference>
<protein>
    <submittedName>
        <fullName evidence="2">Phosphomannose isomerase type II C-terminal cupin domain</fullName>
    </submittedName>
</protein>
<dbReference type="InterPro" id="IPR011051">
    <property type="entry name" value="RmlC_Cupin_sf"/>
</dbReference>
<dbReference type="Proteomes" id="UP000732298">
    <property type="component" value="Unassembled WGS sequence"/>
</dbReference>
<dbReference type="SUPFAM" id="SSF51182">
    <property type="entry name" value="RmlC-like cupins"/>
    <property type="match status" value="1"/>
</dbReference>
<organism evidence="2 3">
    <name type="scientific">Candidatus Iainarchaeum sp</name>
    <dbReference type="NCBI Taxonomy" id="3101447"/>
    <lineage>
        <taxon>Archaea</taxon>
        <taxon>Candidatus Iainarchaeota</taxon>
        <taxon>Candidatus Iainarchaeia</taxon>
        <taxon>Candidatus Iainarchaeales</taxon>
        <taxon>Candidatus Iainarchaeaceae</taxon>
        <taxon>Candidatus Iainarchaeum</taxon>
    </lineage>
</organism>
<evidence type="ECO:0000313" key="2">
    <source>
        <dbReference type="EMBL" id="MBI4210855.1"/>
    </source>
</evidence>
<keyword evidence="2" id="KW-0413">Isomerase</keyword>
<dbReference type="InterPro" id="IPR014710">
    <property type="entry name" value="RmlC-like_jellyroll"/>
</dbReference>
<gene>
    <name evidence="2" type="ORF">HY544_05100</name>
</gene>
<feature type="domain" description="Mannose-6-phosphate isomerase type II C-terminal" evidence="1">
    <location>
        <begin position="9"/>
        <end position="109"/>
    </location>
</feature>
<evidence type="ECO:0000259" key="1">
    <source>
        <dbReference type="Pfam" id="PF01050"/>
    </source>
</evidence>
<dbReference type="InterPro" id="IPR001538">
    <property type="entry name" value="Man6P_isomerase-2_C"/>
</dbReference>
<dbReference type="Pfam" id="PF01050">
    <property type="entry name" value="MannoseP_isomer"/>
    <property type="match status" value="1"/>
</dbReference>
<reference evidence="2" key="1">
    <citation type="submission" date="2020-07" db="EMBL/GenBank/DDBJ databases">
        <title>Huge and variable diversity of episymbiotic CPR bacteria and DPANN archaea in groundwater ecosystems.</title>
        <authorList>
            <person name="He C.Y."/>
            <person name="Keren R."/>
            <person name="Whittaker M."/>
            <person name="Farag I.F."/>
            <person name="Doudna J."/>
            <person name="Cate J.H.D."/>
            <person name="Banfield J.F."/>
        </authorList>
    </citation>
    <scope>NUCLEOTIDE SEQUENCE</scope>
    <source>
        <strain evidence="2">NC_groundwater_1296_Ag_S-0.2um_52_80</strain>
    </source>
</reference>
<evidence type="ECO:0000313" key="3">
    <source>
        <dbReference type="Proteomes" id="UP000732298"/>
    </source>
</evidence>
<dbReference type="PANTHER" id="PTHR46390:SF1">
    <property type="entry name" value="MANNOSE-1-PHOSPHATE GUANYLYLTRANSFERASE"/>
    <property type="match status" value="1"/>
</dbReference>
<dbReference type="Gene3D" id="2.60.120.10">
    <property type="entry name" value="Jelly Rolls"/>
    <property type="match status" value="1"/>
</dbReference>
<dbReference type="GO" id="GO:0005976">
    <property type="term" value="P:polysaccharide metabolic process"/>
    <property type="evidence" value="ECO:0007669"/>
    <property type="project" value="InterPro"/>
</dbReference>
<sequence>MRKRPKVDIRPWGKFEEYATNEKVTVKIITVKKGGILSLQSHEKRKELWVALDDGLTAQISGKSTKLKKGQMITVPKKAKHRIRASRDARFLEVSFGNFDEGDIVRYQDVYGRA</sequence>
<dbReference type="EMBL" id="JACQPB010000045">
    <property type="protein sequence ID" value="MBI4210855.1"/>
    <property type="molecule type" value="Genomic_DNA"/>
</dbReference>